<dbReference type="VEuPathDB" id="FungiDB:I7I51_06358"/>
<sequence length="93" mass="10174">MSDEIAQDDDGFEIRSFGSSLDEERVGITGSDDTERGHSPVRPKPAESSSNQNRHSLDGETIFAVGEDGDKWSDDESPRNSTEGKGLMKKDND</sequence>
<name>A0A8A1MLH0_AJECA</name>
<feature type="compositionally biased region" description="Acidic residues" evidence="1">
    <location>
        <begin position="1"/>
        <end position="11"/>
    </location>
</feature>
<feature type="compositionally biased region" description="Basic and acidic residues" evidence="1">
    <location>
        <begin position="68"/>
        <end position="78"/>
    </location>
</feature>
<dbReference type="OrthoDB" id="5316066at2759"/>
<evidence type="ECO:0000313" key="2">
    <source>
        <dbReference type="EMBL" id="QSS65514.1"/>
    </source>
</evidence>
<dbReference type="Proteomes" id="UP000663671">
    <property type="component" value="Chromosome 3"/>
</dbReference>
<reference evidence="2" key="1">
    <citation type="submission" date="2021-01" db="EMBL/GenBank/DDBJ databases">
        <title>Chromosome-level genome assembly of a human fungal pathogen reveals clustering of transcriptionally co-regulated genes.</title>
        <authorList>
            <person name="Voorhies M."/>
            <person name="Cohen S."/>
            <person name="Shea T.P."/>
            <person name="Petrus S."/>
            <person name="Munoz J.F."/>
            <person name="Poplawski S."/>
            <person name="Goldman W.E."/>
            <person name="Michael T."/>
            <person name="Cuomo C.A."/>
            <person name="Sil A."/>
            <person name="Beyhan S."/>
        </authorList>
    </citation>
    <scope>NUCLEOTIDE SEQUENCE</scope>
    <source>
        <strain evidence="2">WU24</strain>
    </source>
</reference>
<evidence type="ECO:0000313" key="3">
    <source>
        <dbReference type="Proteomes" id="UP000663671"/>
    </source>
</evidence>
<evidence type="ECO:0000256" key="1">
    <source>
        <dbReference type="SAM" id="MobiDB-lite"/>
    </source>
</evidence>
<dbReference type="AlphaFoldDB" id="A0A8A1MLH0"/>
<feature type="region of interest" description="Disordered" evidence="1">
    <location>
        <begin position="1"/>
        <end position="93"/>
    </location>
</feature>
<organism evidence="2 3">
    <name type="scientific">Ajellomyces capsulatus</name>
    <name type="common">Darling's disease fungus</name>
    <name type="synonym">Histoplasma capsulatum</name>
    <dbReference type="NCBI Taxonomy" id="5037"/>
    <lineage>
        <taxon>Eukaryota</taxon>
        <taxon>Fungi</taxon>
        <taxon>Dikarya</taxon>
        <taxon>Ascomycota</taxon>
        <taxon>Pezizomycotina</taxon>
        <taxon>Eurotiomycetes</taxon>
        <taxon>Eurotiomycetidae</taxon>
        <taxon>Onygenales</taxon>
        <taxon>Ajellomycetaceae</taxon>
        <taxon>Histoplasma</taxon>
    </lineage>
</organism>
<protein>
    <submittedName>
        <fullName evidence="2">Uncharacterized protein</fullName>
    </submittedName>
</protein>
<gene>
    <name evidence="2" type="ORF">I7I51_06358</name>
</gene>
<dbReference type="EMBL" id="CP069115">
    <property type="protein sequence ID" value="QSS65514.1"/>
    <property type="molecule type" value="Genomic_DNA"/>
</dbReference>
<accession>A0A8A1MLH0</accession>
<proteinExistence type="predicted"/>